<dbReference type="EMBL" id="FNQG01000009">
    <property type="protein sequence ID" value="SEA15470.1"/>
    <property type="molecule type" value="Genomic_DNA"/>
</dbReference>
<feature type="domain" description="Restriction endonuclease type II NgoFVII C-terminal B3-like DNA-binding" evidence="2">
    <location>
        <begin position="172"/>
        <end position="320"/>
    </location>
</feature>
<dbReference type="Pfam" id="PF20731">
    <property type="entry name" value="RE_NgoFVII_C"/>
    <property type="match status" value="1"/>
</dbReference>
<evidence type="ECO:0000313" key="3">
    <source>
        <dbReference type="EMBL" id="SEA15470.1"/>
    </source>
</evidence>
<dbReference type="AlphaFoldDB" id="A0A1H3YVN6"/>
<accession>A0A1H3YVN6</accession>
<evidence type="ECO:0000259" key="2">
    <source>
        <dbReference type="Pfam" id="PF20731"/>
    </source>
</evidence>
<keyword evidence="3" id="KW-0540">Nuclease</keyword>
<gene>
    <name evidence="3" type="ORF">SAMN05660648_02157</name>
</gene>
<dbReference type="GO" id="GO:0004519">
    <property type="term" value="F:endonuclease activity"/>
    <property type="evidence" value="ECO:0007669"/>
    <property type="project" value="UniProtKB-KW"/>
</dbReference>
<evidence type="ECO:0000313" key="4">
    <source>
        <dbReference type="Proteomes" id="UP000183469"/>
    </source>
</evidence>
<feature type="domain" description="Restriction endonuclease type II NgoFVII N-terminal" evidence="1">
    <location>
        <begin position="5"/>
        <end position="151"/>
    </location>
</feature>
<sequence length="334" mass="37690">MLFYQDLEEIIFTRSQLLPEVDQFVVVSGYVGIQPISRLREMDIPSQVIYGMYGANGIGAPLHRSLLRLENELSNTDIYYSQLPVHSKCYAWLKNNKVIHALVGSANFSVNGLNTDYRETLAEATTDTYAPLKRYIDFVMANSLLCTDPNIVTGSRIQSAQRVQPDDNSNTDVNTYCLSLLDRSGNVPAGSGINWGFAPNGHNKPGDAYIKISTKAIRNRPNIFSPKQRTNSIFIPKGRPQKRQNDDVELIWDDGTVMRGLLEGSQIIDGNVYPKQISSFPEKNILGLYLRNRLGLMTLDRAVNIDDFNRYGRHTIEISRQNEGVYYLNFAPSR</sequence>
<dbReference type="RefSeq" id="WP_074672678.1">
    <property type="nucleotide sequence ID" value="NZ_FNQG01000009.1"/>
</dbReference>
<evidence type="ECO:0000259" key="1">
    <source>
        <dbReference type="Pfam" id="PF09565"/>
    </source>
</evidence>
<name>A0A1H3YVN6_SELRU</name>
<protein>
    <submittedName>
        <fullName evidence="3">NgoFVII restriction endonuclease</fullName>
    </submittedName>
</protein>
<reference evidence="3 4" key="1">
    <citation type="submission" date="2016-10" db="EMBL/GenBank/DDBJ databases">
        <authorList>
            <person name="de Groot N.N."/>
        </authorList>
    </citation>
    <scope>NUCLEOTIDE SEQUENCE [LARGE SCALE GENOMIC DNA]</scope>
    <source>
        <strain evidence="3 4">DSM 2872</strain>
    </source>
</reference>
<dbReference type="InterPro" id="IPR019065">
    <property type="entry name" value="RE_NgoFVII_N"/>
</dbReference>
<proteinExistence type="predicted"/>
<dbReference type="Proteomes" id="UP000183469">
    <property type="component" value="Unassembled WGS sequence"/>
</dbReference>
<dbReference type="OrthoDB" id="7107971at2"/>
<organism evidence="3 4">
    <name type="scientific">Selenomonas ruminantium</name>
    <dbReference type="NCBI Taxonomy" id="971"/>
    <lineage>
        <taxon>Bacteria</taxon>
        <taxon>Bacillati</taxon>
        <taxon>Bacillota</taxon>
        <taxon>Negativicutes</taxon>
        <taxon>Selenomonadales</taxon>
        <taxon>Selenomonadaceae</taxon>
        <taxon>Selenomonas</taxon>
    </lineage>
</organism>
<keyword evidence="3" id="KW-0255">Endonuclease</keyword>
<dbReference type="Pfam" id="PF09565">
    <property type="entry name" value="RE_NgoFVII"/>
    <property type="match status" value="1"/>
</dbReference>
<dbReference type="Gene3D" id="3.30.870.10">
    <property type="entry name" value="Endonuclease Chain A"/>
    <property type="match status" value="1"/>
</dbReference>
<keyword evidence="3" id="KW-0378">Hydrolase</keyword>
<dbReference type="InterPro" id="IPR048923">
    <property type="entry name" value="RE_NgoFVII_C"/>
</dbReference>